<keyword evidence="2" id="KW-0677">Repeat</keyword>
<feature type="domain" description="Rhodanese" evidence="4">
    <location>
        <begin position="52"/>
        <end position="148"/>
    </location>
</feature>
<keyword evidence="1" id="KW-0808">Transferase</keyword>
<dbReference type="Pfam" id="PF00581">
    <property type="entry name" value="Rhodanese"/>
    <property type="match status" value="2"/>
</dbReference>
<organism evidence="5 6">
    <name type="scientific">Pseudohongiella acticola</name>
    <dbReference type="NCBI Taxonomy" id="1524254"/>
    <lineage>
        <taxon>Bacteria</taxon>
        <taxon>Pseudomonadati</taxon>
        <taxon>Pseudomonadota</taxon>
        <taxon>Gammaproteobacteria</taxon>
        <taxon>Pseudomonadales</taxon>
        <taxon>Pseudohongiellaceae</taxon>
        <taxon>Pseudohongiella</taxon>
    </lineage>
</organism>
<feature type="domain" description="Rhodanese" evidence="4">
    <location>
        <begin position="178"/>
        <end position="289"/>
    </location>
</feature>
<gene>
    <name evidence="5" type="ORF">PHACT_02560</name>
</gene>
<dbReference type="STRING" id="1524254.PHACT_02560"/>
<keyword evidence="6" id="KW-1185">Reference proteome</keyword>
<keyword evidence="3" id="KW-0732">Signal</keyword>
<feature type="signal peptide" evidence="3">
    <location>
        <begin position="1"/>
        <end position="19"/>
    </location>
</feature>
<dbReference type="PROSITE" id="PS50206">
    <property type="entry name" value="RHODANESE_3"/>
    <property type="match status" value="2"/>
</dbReference>
<reference evidence="6" key="1">
    <citation type="submission" date="2016-07" db="EMBL/GenBank/DDBJ databases">
        <authorList>
            <person name="Florea S."/>
            <person name="Webb J.S."/>
            <person name="Jaromczyk J."/>
            <person name="Schardl C.L."/>
        </authorList>
    </citation>
    <scope>NUCLEOTIDE SEQUENCE [LARGE SCALE GENOMIC DNA]</scope>
    <source>
        <strain evidence="6">KCTC 42131</strain>
    </source>
</reference>
<name>A0A1E8CI69_9GAMM</name>
<feature type="chain" id="PRO_5009212106" description="Rhodanese domain-containing protein" evidence="3">
    <location>
        <begin position="20"/>
        <end position="295"/>
    </location>
</feature>
<evidence type="ECO:0000256" key="3">
    <source>
        <dbReference type="SAM" id="SignalP"/>
    </source>
</evidence>
<dbReference type="RefSeq" id="WP_070115775.1">
    <property type="nucleotide sequence ID" value="NZ_CAXATG010000002.1"/>
</dbReference>
<dbReference type="EMBL" id="MASR01000001">
    <property type="protein sequence ID" value="OFE12151.1"/>
    <property type="molecule type" value="Genomic_DNA"/>
</dbReference>
<evidence type="ECO:0000256" key="2">
    <source>
        <dbReference type="ARBA" id="ARBA00022737"/>
    </source>
</evidence>
<evidence type="ECO:0000259" key="4">
    <source>
        <dbReference type="PROSITE" id="PS50206"/>
    </source>
</evidence>
<dbReference type="PANTHER" id="PTHR11364:SF27">
    <property type="entry name" value="SULFURTRANSFERASE"/>
    <property type="match status" value="1"/>
</dbReference>
<dbReference type="OrthoDB" id="9781034at2"/>
<dbReference type="Gene3D" id="3.40.250.10">
    <property type="entry name" value="Rhodanese-like domain"/>
    <property type="match status" value="2"/>
</dbReference>
<dbReference type="InterPro" id="IPR001763">
    <property type="entry name" value="Rhodanese-like_dom"/>
</dbReference>
<proteinExistence type="predicted"/>
<dbReference type="AlphaFoldDB" id="A0A1E8CI69"/>
<dbReference type="InterPro" id="IPR045078">
    <property type="entry name" value="TST/MPST-like"/>
</dbReference>
<dbReference type="GO" id="GO:0004792">
    <property type="term" value="F:thiosulfate-cyanide sulfurtransferase activity"/>
    <property type="evidence" value="ECO:0007669"/>
    <property type="project" value="TreeGrafter"/>
</dbReference>
<dbReference type="SMART" id="SM00450">
    <property type="entry name" value="RHOD"/>
    <property type="match status" value="2"/>
</dbReference>
<accession>A0A1E8CI69</accession>
<evidence type="ECO:0000256" key="1">
    <source>
        <dbReference type="ARBA" id="ARBA00022679"/>
    </source>
</evidence>
<protein>
    <recommendedName>
        <fullName evidence="4">Rhodanese domain-containing protein</fullName>
    </recommendedName>
</protein>
<dbReference type="PANTHER" id="PTHR11364">
    <property type="entry name" value="THIOSULFATE SULFERTANSFERASE"/>
    <property type="match status" value="1"/>
</dbReference>
<dbReference type="Proteomes" id="UP000175669">
    <property type="component" value="Unassembled WGS sequence"/>
</dbReference>
<sequence length="295" mass="31344">MKRPLILLLLMFFSAVAHAAPQGWGPLLEPAQLSELLTRESGVRVVHLTGNYADGHIPGAVAAPYAQFRGPQENAGQLPALPELTRIVQDLGISAGTPVVLVHGGSGSVDMGAATRVYWTLKSLGVETLAILNGGFAAWQAEALPVSTETVQASPSDFQPQWSDAYRVTTSDLESLVANGNGHIIDARPPAYFNGEQASASRAGTLPGASNLSFAELFDGNRMKTGEVLTSMLESAMAQDAELTVTFCNTGHLGSIDWFAISELGGYDNTRLYAESITEWAMDPNRPMMNEPAGN</sequence>
<evidence type="ECO:0000313" key="5">
    <source>
        <dbReference type="EMBL" id="OFE12151.1"/>
    </source>
</evidence>
<dbReference type="InterPro" id="IPR036873">
    <property type="entry name" value="Rhodanese-like_dom_sf"/>
</dbReference>
<dbReference type="SUPFAM" id="SSF52821">
    <property type="entry name" value="Rhodanese/Cell cycle control phosphatase"/>
    <property type="match status" value="2"/>
</dbReference>
<comment type="caution">
    <text evidence="5">The sequence shown here is derived from an EMBL/GenBank/DDBJ whole genome shotgun (WGS) entry which is preliminary data.</text>
</comment>
<evidence type="ECO:0000313" key="6">
    <source>
        <dbReference type="Proteomes" id="UP000175669"/>
    </source>
</evidence>
<dbReference type="CDD" id="cd01448">
    <property type="entry name" value="TST_Repeat_1"/>
    <property type="match status" value="1"/>
</dbReference>